<accession>A0ABX6RFY3</accession>
<organism evidence="1 2">
    <name type="scientific">Pseudoxanthomonas mexicana</name>
    <dbReference type="NCBI Taxonomy" id="128785"/>
    <lineage>
        <taxon>Bacteria</taxon>
        <taxon>Pseudomonadati</taxon>
        <taxon>Pseudomonadota</taxon>
        <taxon>Gammaproteobacteria</taxon>
        <taxon>Lysobacterales</taxon>
        <taxon>Lysobacteraceae</taxon>
        <taxon>Pseudoxanthomonas</taxon>
    </lineage>
</organism>
<evidence type="ECO:0000313" key="1">
    <source>
        <dbReference type="EMBL" id="QND82188.1"/>
    </source>
</evidence>
<proteinExistence type="predicted"/>
<keyword evidence="2" id="KW-1185">Reference proteome</keyword>
<reference evidence="1 2" key="1">
    <citation type="submission" date="2020-08" db="EMBL/GenBank/DDBJ databases">
        <title>Streptomycin resistant and MDR strain, P. mexicana.</title>
        <authorList>
            <person name="Ganesh-kumar S."/>
            <person name="Zhe T."/>
            <person name="Yu Z."/>
            <person name="Min Y."/>
        </authorList>
    </citation>
    <scope>NUCLEOTIDE SEQUENCE [LARGE SCALE GENOMIC DNA]</scope>
    <source>
        <strain evidence="1 2">GTZY</strain>
    </source>
</reference>
<gene>
    <name evidence="1" type="ORF">H4W19_06925</name>
</gene>
<protein>
    <submittedName>
        <fullName evidence="1">Uncharacterized protein</fullName>
    </submittedName>
</protein>
<dbReference type="EMBL" id="CP060028">
    <property type="protein sequence ID" value="QND82188.1"/>
    <property type="molecule type" value="Genomic_DNA"/>
</dbReference>
<sequence length="62" mass="6944">MAMLDNGAIRAANKAALRRLREGAYFLRTDMWNPHETLMYAALDGCSFNLTARNVLIAEVNT</sequence>
<dbReference type="Proteomes" id="UP000515506">
    <property type="component" value="Chromosome"/>
</dbReference>
<dbReference type="RefSeq" id="WP_185897295.1">
    <property type="nucleotide sequence ID" value="NZ_CP060028.1"/>
</dbReference>
<evidence type="ECO:0000313" key="2">
    <source>
        <dbReference type="Proteomes" id="UP000515506"/>
    </source>
</evidence>
<name>A0ABX6RFY3_PSEMX</name>